<evidence type="ECO:0000256" key="1">
    <source>
        <dbReference type="SAM" id="SignalP"/>
    </source>
</evidence>
<dbReference type="GeneID" id="25258836"/>
<feature type="signal peptide" evidence="1">
    <location>
        <begin position="1"/>
        <end position="23"/>
    </location>
</feature>
<sequence length="162" mass="17527">MISKIILLLGLIFFISSSIFVRGRPCEPKSAYKKVFEGCEKPCGDIDIVLKFVKNNCNEKKDVNKKKGQKFDTVEEYLDKFNSHGSSTQGSTNHDLSGNPIGSGTCPCMGSDIPICGKNESKTVCLGIGPDGEIQLPKPYEEMVAVVSIKCTSDGMAAGRVQ</sequence>
<reference evidence="2 3" key="1">
    <citation type="submission" date="2014-04" db="EMBL/GenBank/DDBJ databases">
        <title>A new species of microsporidia sheds light on the evolution of extreme parasitism.</title>
        <authorList>
            <person name="Haag K.L."/>
            <person name="James T.Y."/>
            <person name="Larsson R."/>
            <person name="Schaer T.M."/>
            <person name="Refardt D."/>
            <person name="Pombert J.-F."/>
            <person name="Ebert D."/>
        </authorList>
    </citation>
    <scope>NUCLEOTIDE SEQUENCE [LARGE SCALE GENOMIC DNA]</scope>
    <source>
        <strain evidence="2 3">UGP3</strain>
        <tissue evidence="2">Spores</tissue>
    </source>
</reference>
<feature type="chain" id="PRO_5001942020" evidence="1">
    <location>
        <begin position="24"/>
        <end position="162"/>
    </location>
</feature>
<proteinExistence type="predicted"/>
<comment type="caution">
    <text evidence="2">The sequence shown here is derived from an EMBL/GenBank/DDBJ whole genome shotgun (WGS) entry which is preliminary data.</text>
</comment>
<keyword evidence="1" id="KW-0732">Signal</keyword>
<name>A0A098VTJ0_9MICR</name>
<organism evidence="2 3">
    <name type="scientific">Mitosporidium daphniae</name>
    <dbReference type="NCBI Taxonomy" id="1485682"/>
    <lineage>
        <taxon>Eukaryota</taxon>
        <taxon>Fungi</taxon>
        <taxon>Fungi incertae sedis</taxon>
        <taxon>Microsporidia</taxon>
        <taxon>Mitosporidium</taxon>
    </lineage>
</organism>
<protein>
    <submittedName>
        <fullName evidence="2">Uncharacterized protein</fullName>
    </submittedName>
</protein>
<accession>A0A098VTJ0</accession>
<evidence type="ECO:0000313" key="2">
    <source>
        <dbReference type="EMBL" id="KGG52280.1"/>
    </source>
</evidence>
<dbReference type="HOGENOM" id="CLU_1635802_0_0_1"/>
<gene>
    <name evidence="2" type="ORF">DI09_193p40</name>
</gene>
<dbReference type="EMBL" id="JMKJ01000103">
    <property type="protein sequence ID" value="KGG52280.1"/>
    <property type="molecule type" value="Genomic_DNA"/>
</dbReference>
<dbReference type="Proteomes" id="UP000029725">
    <property type="component" value="Unassembled WGS sequence"/>
</dbReference>
<keyword evidence="3" id="KW-1185">Reference proteome</keyword>
<evidence type="ECO:0000313" key="3">
    <source>
        <dbReference type="Proteomes" id="UP000029725"/>
    </source>
</evidence>
<dbReference type="RefSeq" id="XP_013238716.1">
    <property type="nucleotide sequence ID" value="XM_013383262.1"/>
</dbReference>
<dbReference type="VEuPathDB" id="MicrosporidiaDB:DI09_193p40"/>
<dbReference type="AlphaFoldDB" id="A0A098VTJ0"/>